<keyword evidence="3" id="KW-1185">Reference proteome</keyword>
<proteinExistence type="predicted"/>
<protein>
    <recommendedName>
        <fullName evidence="4">DUF3461 domain-containing protein</fullName>
    </recommendedName>
</protein>
<organism evidence="2 3">
    <name type="scientific">Marinobacterium aestuarii</name>
    <dbReference type="NCBI Taxonomy" id="1821621"/>
    <lineage>
        <taxon>Bacteria</taxon>
        <taxon>Pseudomonadati</taxon>
        <taxon>Pseudomonadota</taxon>
        <taxon>Gammaproteobacteria</taxon>
        <taxon>Oceanospirillales</taxon>
        <taxon>Oceanospirillaceae</taxon>
        <taxon>Marinobacterium</taxon>
    </lineage>
</organism>
<reference evidence="3" key="1">
    <citation type="submission" date="2016-05" db="EMBL/GenBank/DDBJ databases">
        <authorList>
            <person name="Baek K."/>
            <person name="Yang S.-J."/>
        </authorList>
    </citation>
    <scope>NUCLEOTIDE SEQUENCE [LARGE SCALE GENOMIC DNA]</scope>
    <source>
        <strain evidence="3">ST58-10</strain>
    </source>
</reference>
<name>A0A1A9F1V2_9GAMM</name>
<dbReference type="OrthoDB" id="5624524at2"/>
<evidence type="ECO:0008006" key="4">
    <source>
        <dbReference type="Google" id="ProtNLM"/>
    </source>
</evidence>
<dbReference type="KEGG" id="mars:A8C75_15260"/>
<accession>A0A1A9F1V2</accession>
<evidence type="ECO:0000313" key="2">
    <source>
        <dbReference type="EMBL" id="ANG63703.1"/>
    </source>
</evidence>
<keyword evidence="1" id="KW-0175">Coiled coil</keyword>
<evidence type="ECO:0000256" key="1">
    <source>
        <dbReference type="SAM" id="Coils"/>
    </source>
</evidence>
<dbReference type="EMBL" id="CP015839">
    <property type="protein sequence ID" value="ANG63703.1"/>
    <property type="molecule type" value="Genomic_DNA"/>
</dbReference>
<evidence type="ECO:0000313" key="3">
    <source>
        <dbReference type="Proteomes" id="UP000078070"/>
    </source>
</evidence>
<dbReference type="STRING" id="1821621.A8C75_15260"/>
<dbReference type="Pfam" id="PF11944">
    <property type="entry name" value="DUF3461"/>
    <property type="match status" value="1"/>
</dbReference>
<dbReference type="InterPro" id="IPR020911">
    <property type="entry name" value="UPF0325"/>
</dbReference>
<gene>
    <name evidence="2" type="ORF">A8C75_15260</name>
</gene>
<feature type="coiled-coil region" evidence="1">
    <location>
        <begin position="101"/>
        <end position="128"/>
    </location>
</feature>
<reference evidence="2 3" key="2">
    <citation type="journal article" date="2018" name="Int. J. Syst. Evol. Microbiol.">
        <title>Marinobacterium aestuarii sp. nov., a benzene-degrading marine bacterium isolated from estuary sediment.</title>
        <authorList>
            <person name="Bae S.S."/>
            <person name="Jung J."/>
            <person name="Chung D."/>
            <person name="Baek K."/>
        </authorList>
    </citation>
    <scope>NUCLEOTIDE SEQUENCE [LARGE SCALE GENOMIC DNA]</scope>
    <source>
        <strain evidence="2 3">ST58-10</strain>
    </source>
</reference>
<dbReference type="AlphaFoldDB" id="A0A1A9F1V2"/>
<dbReference type="RefSeq" id="WP_067384224.1">
    <property type="nucleotide sequence ID" value="NZ_CP015839.1"/>
</dbReference>
<sequence length="129" mass="15287">MRAKKFETLTAMGVEDFQDIERYSTRIEGDVDILKLYFHRHQGEWFAKSKKFKFKRLHKNVKVSDGLVPYRATTESSPYYLRAVAELDQLVAQEKSSLDRKELLLEELDHLEKVVARKIEDLKRQIDEL</sequence>
<dbReference type="Proteomes" id="UP000078070">
    <property type="component" value="Chromosome"/>
</dbReference>